<protein>
    <submittedName>
        <fullName evidence="4">GNAT family N-acetyltransferase</fullName>
    </submittedName>
</protein>
<accession>A0AAE3DKW6</accession>
<keyword evidence="1" id="KW-0808">Transferase</keyword>
<dbReference type="Pfam" id="PF00583">
    <property type="entry name" value="Acetyltransf_1"/>
    <property type="match status" value="1"/>
</dbReference>
<evidence type="ECO:0000313" key="5">
    <source>
        <dbReference type="Proteomes" id="UP001198962"/>
    </source>
</evidence>
<dbReference type="InterPro" id="IPR016181">
    <property type="entry name" value="Acyl_CoA_acyltransferase"/>
</dbReference>
<dbReference type="AlphaFoldDB" id="A0AAE3DKW6"/>
<dbReference type="RefSeq" id="WP_177978465.1">
    <property type="nucleotide sequence ID" value="NZ_JAJEPU010000013.1"/>
</dbReference>
<dbReference type="InterPro" id="IPR051635">
    <property type="entry name" value="SNAT-like"/>
</dbReference>
<name>A0AAE3DKW6_9FIRM</name>
<dbReference type="SUPFAM" id="SSF55729">
    <property type="entry name" value="Acyl-CoA N-acyltransferases (Nat)"/>
    <property type="match status" value="1"/>
</dbReference>
<keyword evidence="2" id="KW-0012">Acyltransferase</keyword>
<feature type="domain" description="N-acetyltransferase" evidence="3">
    <location>
        <begin position="11"/>
        <end position="169"/>
    </location>
</feature>
<reference evidence="4" key="1">
    <citation type="submission" date="2021-10" db="EMBL/GenBank/DDBJ databases">
        <title>Anaerobic single-cell dispensing facilitates the cultivation of human gut bacteria.</title>
        <authorList>
            <person name="Afrizal A."/>
        </authorList>
    </citation>
    <scope>NUCLEOTIDE SEQUENCE</scope>
    <source>
        <strain evidence="4">CLA-AA-H274</strain>
    </source>
</reference>
<evidence type="ECO:0000259" key="3">
    <source>
        <dbReference type="PROSITE" id="PS51186"/>
    </source>
</evidence>
<evidence type="ECO:0000256" key="2">
    <source>
        <dbReference type="ARBA" id="ARBA00023315"/>
    </source>
</evidence>
<dbReference type="InterPro" id="IPR000182">
    <property type="entry name" value="GNAT_dom"/>
</dbReference>
<dbReference type="PANTHER" id="PTHR10908:SF0">
    <property type="entry name" value="SEROTONIN N-ACETYLTRANSFERASE"/>
    <property type="match status" value="1"/>
</dbReference>
<dbReference type="PANTHER" id="PTHR10908">
    <property type="entry name" value="SEROTONIN N-ACETYLTRANSFERASE"/>
    <property type="match status" value="1"/>
</dbReference>
<dbReference type="Proteomes" id="UP001198962">
    <property type="component" value="Unassembled WGS sequence"/>
</dbReference>
<comment type="caution">
    <text evidence="4">The sequence shown here is derived from an EMBL/GenBank/DDBJ whole genome shotgun (WGS) entry which is preliminary data.</text>
</comment>
<keyword evidence="5" id="KW-1185">Reference proteome</keyword>
<evidence type="ECO:0000313" key="4">
    <source>
        <dbReference type="EMBL" id="MCC2164403.1"/>
    </source>
</evidence>
<gene>
    <name evidence="4" type="ORF">LKD32_05835</name>
</gene>
<evidence type="ECO:0000256" key="1">
    <source>
        <dbReference type="ARBA" id="ARBA00022679"/>
    </source>
</evidence>
<dbReference type="Gene3D" id="3.40.630.30">
    <property type="match status" value="1"/>
</dbReference>
<organism evidence="4 5">
    <name type="scientific">Brotaphodocola catenula</name>
    <dbReference type="NCBI Taxonomy" id="2885361"/>
    <lineage>
        <taxon>Bacteria</taxon>
        <taxon>Bacillati</taxon>
        <taxon>Bacillota</taxon>
        <taxon>Clostridia</taxon>
        <taxon>Lachnospirales</taxon>
        <taxon>Lachnospiraceae</taxon>
        <taxon>Brotaphodocola</taxon>
    </lineage>
</organism>
<dbReference type="CDD" id="cd04301">
    <property type="entry name" value="NAT_SF"/>
    <property type="match status" value="1"/>
</dbReference>
<sequence length="170" mass="19301">MKEEQFLDDGRIIRTASIDDLNAVSAVEAECFPPAEAASKADFERRIRAYGNHFWLMFENGQLVSFVDGMVTNQADLTDDLYEHAELHDESGDWQMIFGVNTIPSCRKKGYAGELLRQAISDAKEQGRKGLVLTCKDKLIPYYSSFGFENEGISMSVHGNVVWYQMRLKF</sequence>
<dbReference type="PROSITE" id="PS51186">
    <property type="entry name" value="GNAT"/>
    <property type="match status" value="1"/>
</dbReference>
<dbReference type="EMBL" id="JAJEPU010000013">
    <property type="protein sequence ID" value="MCC2164403.1"/>
    <property type="molecule type" value="Genomic_DNA"/>
</dbReference>
<proteinExistence type="predicted"/>
<dbReference type="GO" id="GO:0008080">
    <property type="term" value="F:N-acetyltransferase activity"/>
    <property type="evidence" value="ECO:0007669"/>
    <property type="project" value="UniProtKB-ARBA"/>
</dbReference>